<evidence type="ECO:0000256" key="1">
    <source>
        <dbReference type="ARBA" id="ARBA00007992"/>
    </source>
</evidence>
<evidence type="ECO:0000256" key="4">
    <source>
        <dbReference type="ARBA" id="ARBA00023002"/>
    </source>
</evidence>
<dbReference type="OrthoDB" id="16820at2759"/>
<reference evidence="7 8" key="1">
    <citation type="submission" date="2019-08" db="EMBL/GenBank/DDBJ databases">
        <title>The genome sequence of a newly discovered highly antifungal drug resistant Aspergillus species, Aspergillus tanneri NIH 1004.</title>
        <authorList>
            <person name="Mounaud S."/>
            <person name="Singh I."/>
            <person name="Joardar V."/>
            <person name="Pakala S."/>
            <person name="Pakala S."/>
            <person name="Venepally P."/>
            <person name="Chung J.K."/>
            <person name="Losada L."/>
            <person name="Nierman W.C."/>
        </authorList>
    </citation>
    <scope>NUCLEOTIDE SEQUENCE [LARGE SCALE GENOMIC DNA]</scope>
    <source>
        <strain evidence="7 8">NIH1004</strain>
    </source>
</reference>
<evidence type="ECO:0000313" key="7">
    <source>
        <dbReference type="EMBL" id="KAA8652621.1"/>
    </source>
</evidence>
<dbReference type="PANTHER" id="PTHR13789:SF309">
    <property type="entry name" value="PUTATIVE (AFU_ORTHOLOGUE AFUA_6G14510)-RELATED"/>
    <property type="match status" value="1"/>
</dbReference>
<keyword evidence="5" id="KW-0503">Monooxygenase</keyword>
<evidence type="ECO:0000313" key="8">
    <source>
        <dbReference type="Proteomes" id="UP000324241"/>
    </source>
</evidence>
<evidence type="ECO:0000256" key="3">
    <source>
        <dbReference type="ARBA" id="ARBA00022827"/>
    </source>
</evidence>
<dbReference type="GO" id="GO:0071949">
    <property type="term" value="F:FAD binding"/>
    <property type="evidence" value="ECO:0007669"/>
    <property type="project" value="InterPro"/>
</dbReference>
<feature type="domain" description="FAD-binding" evidence="6">
    <location>
        <begin position="14"/>
        <end position="207"/>
    </location>
</feature>
<protein>
    <recommendedName>
        <fullName evidence="6">FAD-binding domain-containing protein</fullName>
    </recommendedName>
</protein>
<evidence type="ECO:0000256" key="2">
    <source>
        <dbReference type="ARBA" id="ARBA00022630"/>
    </source>
</evidence>
<evidence type="ECO:0000259" key="6">
    <source>
        <dbReference type="Pfam" id="PF01494"/>
    </source>
</evidence>
<comment type="similarity">
    <text evidence="1">Belongs to the paxM FAD-dependent monooxygenase family.</text>
</comment>
<dbReference type="AlphaFoldDB" id="A0A5M9MZP9"/>
<dbReference type="PANTHER" id="PTHR13789">
    <property type="entry name" value="MONOOXYGENASE"/>
    <property type="match status" value="1"/>
</dbReference>
<dbReference type="Proteomes" id="UP000324241">
    <property type="component" value="Unassembled WGS sequence"/>
</dbReference>
<dbReference type="InterPro" id="IPR002938">
    <property type="entry name" value="FAD-bd"/>
</dbReference>
<dbReference type="Gene3D" id="3.50.50.60">
    <property type="entry name" value="FAD/NAD(P)-binding domain"/>
    <property type="match status" value="2"/>
</dbReference>
<dbReference type="InterPro" id="IPR036188">
    <property type="entry name" value="FAD/NAD-bd_sf"/>
</dbReference>
<keyword evidence="2" id="KW-0285">Flavoprotein</keyword>
<dbReference type="SUPFAM" id="SSF51905">
    <property type="entry name" value="FAD/NAD(P)-binding domain"/>
    <property type="match status" value="1"/>
</dbReference>
<gene>
    <name evidence="7" type="ORF">ATNIH1004_001526</name>
</gene>
<proteinExistence type="inferred from homology"/>
<organism evidence="7 8">
    <name type="scientific">Aspergillus tanneri</name>
    <dbReference type="NCBI Taxonomy" id="1220188"/>
    <lineage>
        <taxon>Eukaryota</taxon>
        <taxon>Fungi</taxon>
        <taxon>Dikarya</taxon>
        <taxon>Ascomycota</taxon>
        <taxon>Pezizomycotina</taxon>
        <taxon>Eurotiomycetes</taxon>
        <taxon>Eurotiomycetidae</taxon>
        <taxon>Eurotiales</taxon>
        <taxon>Aspergillaceae</taxon>
        <taxon>Aspergillus</taxon>
        <taxon>Aspergillus subgen. Circumdati</taxon>
    </lineage>
</organism>
<dbReference type="EMBL" id="QUQM01000002">
    <property type="protein sequence ID" value="KAA8652621.1"/>
    <property type="molecule type" value="Genomic_DNA"/>
</dbReference>
<dbReference type="GeneID" id="54324228"/>
<name>A0A5M9MZP9_9EURO</name>
<dbReference type="GO" id="GO:0004497">
    <property type="term" value="F:monooxygenase activity"/>
    <property type="evidence" value="ECO:0007669"/>
    <property type="project" value="UniProtKB-KW"/>
</dbReference>
<dbReference type="Pfam" id="PF01494">
    <property type="entry name" value="FAD_binding_3"/>
    <property type="match status" value="1"/>
</dbReference>
<accession>A0A5M9MZP9</accession>
<dbReference type="VEuPathDB" id="FungiDB:EYZ11_010477"/>
<keyword evidence="4" id="KW-0560">Oxidoreductase</keyword>
<comment type="caution">
    <text evidence="7">The sequence shown here is derived from an EMBL/GenBank/DDBJ whole genome shotgun (WGS) entry which is preliminary data.</text>
</comment>
<keyword evidence="3" id="KW-0274">FAD</keyword>
<dbReference type="RefSeq" id="XP_033431982.1">
    <property type="nucleotide sequence ID" value="XM_033566225.1"/>
</dbReference>
<evidence type="ECO:0000256" key="5">
    <source>
        <dbReference type="ARBA" id="ARBA00023033"/>
    </source>
</evidence>
<dbReference type="InterPro" id="IPR050493">
    <property type="entry name" value="FAD-dep_Monooxygenase_BioMet"/>
</dbReference>
<sequence>MAMYCESSQSGNNSVIIVGDSPADILAALRLYQYNNILPTIYEIRTEPTTLGGVIGIPSNGSGLFRRLRLWDALRARGVETSTLSVHAVKGHVISEMDITSWSWKKTGFEYLRTWRIDRMEVLCQEAHNAGVIIHHRKRLRGIEEDEEGISVSDGTRDRADLLLNCDGIHSMYAYWFFSREVRIPAEGDTKWESEWGRTLREVVKLTQVLKFCPVFRLPLGGNWSKERCLIIGDATHAIQPHASQEVSMVLEYIFLLSQMLATHPHSLSAVFRVYEEKRRARVDEMHKAAERNGNVLKKDRSLGLWLKELVTSRDLGIYDLFALDKLGLGQKAMAYNIEEDILRYSKDAGHFVGYRFSIKSF</sequence>